<comment type="caution">
    <text evidence="1">The sequence shown here is derived from an EMBL/GenBank/DDBJ whole genome shotgun (WGS) entry which is preliminary data.</text>
</comment>
<proteinExistence type="predicted"/>
<reference evidence="1 2" key="1">
    <citation type="submission" date="2017-03" db="EMBL/GenBank/DDBJ databases">
        <title>Genome Survey of Euroglyphus maynei.</title>
        <authorList>
            <person name="Arlian L.G."/>
            <person name="Morgan M.S."/>
            <person name="Rider S.D."/>
        </authorList>
    </citation>
    <scope>NUCLEOTIDE SEQUENCE [LARGE SCALE GENOMIC DNA]</scope>
    <source>
        <strain evidence="1">Arlian Lab</strain>
        <tissue evidence="1">Whole body</tissue>
    </source>
</reference>
<protein>
    <submittedName>
        <fullName evidence="1">Uncharacterized protein</fullName>
    </submittedName>
</protein>
<name>A0A1Y3BPZ6_EURMA</name>
<keyword evidence="2" id="KW-1185">Reference proteome</keyword>
<accession>A0A1Y3BPZ6</accession>
<gene>
    <name evidence="1" type="ORF">BLA29_001661</name>
</gene>
<dbReference type="AlphaFoldDB" id="A0A1Y3BPZ6"/>
<feature type="non-terminal residue" evidence="1">
    <location>
        <position position="1"/>
    </location>
</feature>
<evidence type="ECO:0000313" key="1">
    <source>
        <dbReference type="EMBL" id="OTF82862.1"/>
    </source>
</evidence>
<organism evidence="1 2">
    <name type="scientific">Euroglyphus maynei</name>
    <name type="common">Mayne's house dust mite</name>
    <dbReference type="NCBI Taxonomy" id="6958"/>
    <lineage>
        <taxon>Eukaryota</taxon>
        <taxon>Metazoa</taxon>
        <taxon>Ecdysozoa</taxon>
        <taxon>Arthropoda</taxon>
        <taxon>Chelicerata</taxon>
        <taxon>Arachnida</taxon>
        <taxon>Acari</taxon>
        <taxon>Acariformes</taxon>
        <taxon>Sarcoptiformes</taxon>
        <taxon>Astigmata</taxon>
        <taxon>Psoroptidia</taxon>
        <taxon>Analgoidea</taxon>
        <taxon>Pyroglyphidae</taxon>
        <taxon>Pyroglyphinae</taxon>
        <taxon>Euroglyphus</taxon>
    </lineage>
</organism>
<evidence type="ECO:0000313" key="2">
    <source>
        <dbReference type="Proteomes" id="UP000194236"/>
    </source>
</evidence>
<dbReference type="EMBL" id="MUJZ01006410">
    <property type="protein sequence ID" value="OTF82862.1"/>
    <property type="molecule type" value="Genomic_DNA"/>
</dbReference>
<dbReference type="Proteomes" id="UP000194236">
    <property type="component" value="Unassembled WGS sequence"/>
</dbReference>
<sequence>SDIAPAAFYNAIAAEEDYLNALQQHHQAVQAAAAMAVHNNNNGTATLITANGQIGTIQPMQIQLNGDITGYGTIAAAHHHHVDHSTMANTTYHLVGSDGTLISVRILFAWFSLF</sequence>